<dbReference type="AlphaFoldDB" id="X0RSV0"/>
<gene>
    <name evidence="2" type="ORF">S01H1_17417</name>
</gene>
<dbReference type="InterPro" id="IPR001086">
    <property type="entry name" value="Preph_deHydtase"/>
</dbReference>
<protein>
    <recommendedName>
        <fullName evidence="1">Prephenate dehydratase domain-containing protein</fullName>
    </recommendedName>
</protein>
<comment type="caution">
    <text evidence="2">The sequence shown here is derived from an EMBL/GenBank/DDBJ whole genome shotgun (WGS) entry which is preliminary data.</text>
</comment>
<evidence type="ECO:0000313" key="2">
    <source>
        <dbReference type="EMBL" id="GAF71848.1"/>
    </source>
</evidence>
<feature type="domain" description="Prephenate dehydratase" evidence="1">
    <location>
        <begin position="8"/>
        <end position="53"/>
    </location>
</feature>
<accession>X0RSV0</accession>
<dbReference type="SUPFAM" id="SSF53850">
    <property type="entry name" value="Periplasmic binding protein-like II"/>
    <property type="match status" value="1"/>
</dbReference>
<dbReference type="GO" id="GO:0009094">
    <property type="term" value="P:L-phenylalanine biosynthetic process"/>
    <property type="evidence" value="ECO:0007669"/>
    <property type="project" value="InterPro"/>
</dbReference>
<name>X0RSV0_9ZZZZ</name>
<feature type="non-terminal residue" evidence="2">
    <location>
        <position position="53"/>
    </location>
</feature>
<reference evidence="2" key="1">
    <citation type="journal article" date="2014" name="Front. Microbiol.">
        <title>High frequency of phylogenetically diverse reductive dehalogenase-homologous genes in deep subseafloor sedimentary metagenomes.</title>
        <authorList>
            <person name="Kawai M."/>
            <person name="Futagami T."/>
            <person name="Toyoda A."/>
            <person name="Takaki Y."/>
            <person name="Nishi S."/>
            <person name="Hori S."/>
            <person name="Arai W."/>
            <person name="Tsubouchi T."/>
            <person name="Morono Y."/>
            <person name="Uchiyama I."/>
            <person name="Ito T."/>
            <person name="Fujiyama A."/>
            <person name="Inagaki F."/>
            <person name="Takami H."/>
        </authorList>
    </citation>
    <scope>NUCLEOTIDE SEQUENCE</scope>
    <source>
        <strain evidence="2">Expedition CK06-06</strain>
    </source>
</reference>
<proteinExistence type="predicted"/>
<dbReference type="PROSITE" id="PS51171">
    <property type="entry name" value="PREPHENATE_DEHYDR_3"/>
    <property type="match status" value="1"/>
</dbReference>
<dbReference type="Pfam" id="PF00800">
    <property type="entry name" value="PDT"/>
    <property type="match status" value="1"/>
</dbReference>
<dbReference type="Gene3D" id="3.40.190.10">
    <property type="entry name" value="Periplasmic binding protein-like II"/>
    <property type="match status" value="1"/>
</dbReference>
<evidence type="ECO:0000259" key="1">
    <source>
        <dbReference type="PROSITE" id="PS51171"/>
    </source>
</evidence>
<dbReference type="GO" id="GO:0004664">
    <property type="term" value="F:prephenate dehydratase activity"/>
    <property type="evidence" value="ECO:0007669"/>
    <property type="project" value="InterPro"/>
</dbReference>
<dbReference type="EMBL" id="BARS01009239">
    <property type="protein sequence ID" value="GAF71848.1"/>
    <property type="molecule type" value="Genomic_DNA"/>
</dbReference>
<organism evidence="2">
    <name type="scientific">marine sediment metagenome</name>
    <dbReference type="NCBI Taxonomy" id="412755"/>
    <lineage>
        <taxon>unclassified sequences</taxon>
        <taxon>metagenomes</taxon>
        <taxon>ecological metagenomes</taxon>
    </lineage>
</organism>
<sequence>MNSTTQGRISFQGELGAYSHQACRETYPDMEPLPCPTFEEAIAAVRHGEAKLA</sequence>